<feature type="compositionally biased region" description="Basic and acidic residues" evidence="3">
    <location>
        <begin position="298"/>
        <end position="309"/>
    </location>
</feature>
<feature type="compositionally biased region" description="Low complexity" evidence="3">
    <location>
        <begin position="178"/>
        <end position="197"/>
    </location>
</feature>
<reference evidence="4 5" key="1">
    <citation type="submission" date="2018-03" db="EMBL/GenBank/DDBJ databases">
        <authorList>
            <person name="Guldener U."/>
        </authorList>
    </citation>
    <scope>NUCLEOTIDE SEQUENCE [LARGE SCALE GENOMIC DNA]</scope>
    <source>
        <strain evidence="4 5">DAOM196992</strain>
    </source>
</reference>
<dbReference type="PANTHER" id="PTHR12499:SF0">
    <property type="entry name" value="OPTIC ATROPHY 3 PROTEIN"/>
    <property type="match status" value="1"/>
</dbReference>
<dbReference type="GO" id="GO:0019216">
    <property type="term" value="P:regulation of lipid metabolic process"/>
    <property type="evidence" value="ECO:0007669"/>
    <property type="project" value="TreeGrafter"/>
</dbReference>
<name>A0A5C3EXA3_9BASI</name>
<accession>A0A5C3EXA3</accession>
<protein>
    <recommendedName>
        <fullName evidence="6">OPA3-domain-containing protein</fullName>
    </recommendedName>
</protein>
<evidence type="ECO:0000313" key="5">
    <source>
        <dbReference type="Proteomes" id="UP000323386"/>
    </source>
</evidence>
<dbReference type="Proteomes" id="UP000323386">
    <property type="component" value="Unassembled WGS sequence"/>
</dbReference>
<dbReference type="EMBL" id="OOIP01000005">
    <property type="protein sequence ID" value="SPO36848.1"/>
    <property type="molecule type" value="Genomic_DNA"/>
</dbReference>
<keyword evidence="2" id="KW-0175">Coiled coil</keyword>
<dbReference type="PANTHER" id="PTHR12499">
    <property type="entry name" value="OPTIC ATROPHY 3 PROTEIN OPA3"/>
    <property type="match status" value="1"/>
</dbReference>
<dbReference type="GO" id="GO:0005739">
    <property type="term" value="C:mitochondrion"/>
    <property type="evidence" value="ECO:0007669"/>
    <property type="project" value="TreeGrafter"/>
</dbReference>
<feature type="region of interest" description="Disordered" evidence="3">
    <location>
        <begin position="141"/>
        <end position="205"/>
    </location>
</feature>
<sequence length="368" mass="39213">MATAKIATLAIRTLAKPIATQLKSQAAQHETFRNICISLAQRMHRTEMALRANLLPTGATQKVRPLNDAKAIANGANAISEGFLFFVAATLILGETYRGSRKKAEQRDRTEEELGRLKEQMNRFAVHMGVDMDVIERQLDEERKRKEDGSDPASVADEEGGGEGGTVDEDGRPVPLFPSSSSSLRTSQQQPQPQMSQEEARTRQLQSAVEVLLKLAIKNGWLPGDEGLQLDGIMRGEPAPSSPSSPNTTPAPPSPSSSTATASTPPSASASGPSSSTPPGTSAEQLSSPSVIQQVALERARALAREVRGESTTPQVGGLEGGLSFASSDRSTALQQQQQQYGGGDGQLSDLYDLLAKINRETPQDSQA</sequence>
<dbReference type="InterPro" id="IPR010754">
    <property type="entry name" value="OPA3-like"/>
</dbReference>
<dbReference type="OrthoDB" id="2129069at2759"/>
<evidence type="ECO:0000256" key="3">
    <source>
        <dbReference type="SAM" id="MobiDB-lite"/>
    </source>
</evidence>
<gene>
    <name evidence="4" type="ORF">PSFLO_02319</name>
</gene>
<comment type="similarity">
    <text evidence="1">Belongs to the OPA3 family.</text>
</comment>
<evidence type="ECO:0000256" key="2">
    <source>
        <dbReference type="ARBA" id="ARBA00023054"/>
    </source>
</evidence>
<feature type="compositionally biased region" description="Low complexity" evidence="3">
    <location>
        <begin position="238"/>
        <end position="248"/>
    </location>
</feature>
<dbReference type="Pfam" id="PF07047">
    <property type="entry name" value="OPA3"/>
    <property type="match status" value="1"/>
</dbReference>
<feature type="compositionally biased region" description="Polar residues" evidence="3">
    <location>
        <begin position="284"/>
        <end position="293"/>
    </location>
</feature>
<evidence type="ECO:0000313" key="4">
    <source>
        <dbReference type="EMBL" id="SPO36848.1"/>
    </source>
</evidence>
<proteinExistence type="inferred from homology"/>
<keyword evidence="5" id="KW-1185">Reference proteome</keyword>
<evidence type="ECO:0000256" key="1">
    <source>
        <dbReference type="ARBA" id="ARBA00007584"/>
    </source>
</evidence>
<feature type="region of interest" description="Disordered" evidence="3">
    <location>
        <begin position="220"/>
        <end position="348"/>
    </location>
</feature>
<evidence type="ECO:0008006" key="6">
    <source>
        <dbReference type="Google" id="ProtNLM"/>
    </source>
</evidence>
<dbReference type="AlphaFoldDB" id="A0A5C3EXA3"/>
<organism evidence="4 5">
    <name type="scientific">Pseudozyma flocculosa</name>
    <dbReference type="NCBI Taxonomy" id="84751"/>
    <lineage>
        <taxon>Eukaryota</taxon>
        <taxon>Fungi</taxon>
        <taxon>Dikarya</taxon>
        <taxon>Basidiomycota</taxon>
        <taxon>Ustilaginomycotina</taxon>
        <taxon>Ustilaginomycetes</taxon>
        <taxon>Ustilaginales</taxon>
        <taxon>Ustilaginaceae</taxon>
        <taxon>Pseudozyma</taxon>
    </lineage>
</organism>
<feature type="compositionally biased region" description="Low complexity" evidence="3">
    <location>
        <begin position="256"/>
        <end position="283"/>
    </location>
</feature>